<name>A0A4Q1KLW5_9SPHN</name>
<dbReference type="InterPro" id="IPR000089">
    <property type="entry name" value="Biotin_lipoyl"/>
</dbReference>
<evidence type="ECO:0000256" key="1">
    <source>
        <dbReference type="ARBA" id="ARBA00001938"/>
    </source>
</evidence>
<keyword evidence="4" id="KW-0012">Acyltransferase</keyword>
<organism evidence="4 5">
    <name type="scientific">Sphingobium fluviale</name>
    <dbReference type="NCBI Taxonomy" id="2506423"/>
    <lineage>
        <taxon>Bacteria</taxon>
        <taxon>Pseudomonadati</taxon>
        <taxon>Pseudomonadota</taxon>
        <taxon>Alphaproteobacteria</taxon>
        <taxon>Sphingomonadales</taxon>
        <taxon>Sphingomonadaceae</taxon>
        <taxon>Sphingobium</taxon>
    </lineage>
</organism>
<dbReference type="PROSITE" id="PS00189">
    <property type="entry name" value="LIPOYL"/>
    <property type="match status" value="1"/>
</dbReference>
<dbReference type="Proteomes" id="UP000290958">
    <property type="component" value="Unassembled WGS sequence"/>
</dbReference>
<reference evidence="5" key="1">
    <citation type="submission" date="2019-01" db="EMBL/GenBank/DDBJ databases">
        <title>Cytophagaceae bacterium strain CAR-16.</title>
        <authorList>
            <person name="Chen W.-M."/>
        </authorList>
    </citation>
    <scope>NUCLEOTIDE SEQUENCE [LARGE SCALE GENOMIC DNA]</scope>
    <source>
        <strain evidence="5">CHR27</strain>
    </source>
</reference>
<dbReference type="OrthoDB" id="7363068at2"/>
<dbReference type="RefSeq" id="WP_129403255.1">
    <property type="nucleotide sequence ID" value="NZ_SBKP01000002.1"/>
</dbReference>
<protein>
    <submittedName>
        <fullName evidence="4">Acyltransferase</fullName>
    </submittedName>
</protein>
<evidence type="ECO:0000256" key="2">
    <source>
        <dbReference type="ARBA" id="ARBA00022823"/>
    </source>
</evidence>
<dbReference type="CDD" id="cd06849">
    <property type="entry name" value="lipoyl_domain"/>
    <property type="match status" value="1"/>
</dbReference>
<feature type="domain" description="Lipoyl-binding" evidence="3">
    <location>
        <begin position="2"/>
        <end position="77"/>
    </location>
</feature>
<dbReference type="PROSITE" id="PS50968">
    <property type="entry name" value="BIOTINYL_LIPOYL"/>
    <property type="match status" value="1"/>
</dbReference>
<dbReference type="SUPFAM" id="SSF51230">
    <property type="entry name" value="Single hybrid motif"/>
    <property type="match status" value="1"/>
</dbReference>
<dbReference type="GO" id="GO:0016746">
    <property type="term" value="F:acyltransferase activity"/>
    <property type="evidence" value="ECO:0007669"/>
    <property type="project" value="UniProtKB-KW"/>
</dbReference>
<keyword evidence="2" id="KW-0450">Lipoyl</keyword>
<dbReference type="Pfam" id="PF00364">
    <property type="entry name" value="Biotin_lipoyl"/>
    <property type="match status" value="1"/>
</dbReference>
<dbReference type="EMBL" id="SBKP01000002">
    <property type="protein sequence ID" value="RXR30505.1"/>
    <property type="molecule type" value="Genomic_DNA"/>
</dbReference>
<dbReference type="AlphaFoldDB" id="A0A4Q1KLW5"/>
<keyword evidence="5" id="KW-1185">Reference proteome</keyword>
<dbReference type="PANTHER" id="PTHR23151">
    <property type="entry name" value="DIHYDROLIPOAMIDE ACETYL/SUCCINYL-TRANSFERASE-RELATED"/>
    <property type="match status" value="1"/>
</dbReference>
<evidence type="ECO:0000313" key="4">
    <source>
        <dbReference type="EMBL" id="RXR30505.1"/>
    </source>
</evidence>
<dbReference type="InterPro" id="IPR011053">
    <property type="entry name" value="Single_hybrid_motif"/>
</dbReference>
<evidence type="ECO:0000313" key="5">
    <source>
        <dbReference type="Proteomes" id="UP000290958"/>
    </source>
</evidence>
<dbReference type="InterPro" id="IPR045257">
    <property type="entry name" value="E2/Pdx1"/>
</dbReference>
<comment type="cofactor">
    <cofactor evidence="1">
        <name>(R)-lipoate</name>
        <dbReference type="ChEBI" id="CHEBI:83088"/>
    </cofactor>
</comment>
<sequence>MKITLKLARVGMSMQEATIAQWHKKPGDSFVAGDPLYAIETDKVTHDIEATADGTMLEVFVEEGEDVEVGAPLCTVDVMM</sequence>
<gene>
    <name evidence="4" type="ORF">EQG66_04120</name>
</gene>
<evidence type="ECO:0000259" key="3">
    <source>
        <dbReference type="PROSITE" id="PS50968"/>
    </source>
</evidence>
<dbReference type="GO" id="GO:0045254">
    <property type="term" value="C:pyruvate dehydrogenase complex"/>
    <property type="evidence" value="ECO:0007669"/>
    <property type="project" value="InterPro"/>
</dbReference>
<accession>A0A4Q1KLW5</accession>
<dbReference type="Gene3D" id="2.40.50.100">
    <property type="match status" value="1"/>
</dbReference>
<proteinExistence type="predicted"/>
<keyword evidence="4" id="KW-0808">Transferase</keyword>
<dbReference type="InterPro" id="IPR003016">
    <property type="entry name" value="2-oxoA_DH_lipoyl-BS"/>
</dbReference>
<dbReference type="GO" id="GO:0006086">
    <property type="term" value="P:pyruvate decarboxylation to acetyl-CoA"/>
    <property type="evidence" value="ECO:0007669"/>
    <property type="project" value="InterPro"/>
</dbReference>
<dbReference type="PANTHER" id="PTHR23151:SF90">
    <property type="entry name" value="DIHYDROLIPOYLLYSINE-RESIDUE ACETYLTRANSFERASE COMPONENT OF PYRUVATE DEHYDROGENASE COMPLEX, MITOCHONDRIAL-RELATED"/>
    <property type="match status" value="1"/>
</dbReference>
<comment type="caution">
    <text evidence="4">The sequence shown here is derived from an EMBL/GenBank/DDBJ whole genome shotgun (WGS) entry which is preliminary data.</text>
</comment>